<dbReference type="RefSeq" id="XP_003882540.1">
    <property type="nucleotide sequence ID" value="XM_003882491.1"/>
</dbReference>
<evidence type="ECO:0000313" key="12">
    <source>
        <dbReference type="Proteomes" id="UP000007494"/>
    </source>
</evidence>
<keyword evidence="7" id="KW-0472">Membrane</keyword>
<dbReference type="VEuPathDB" id="ToxoDB:NCLIV_022970"/>
<evidence type="ECO:0000256" key="3">
    <source>
        <dbReference type="ARBA" id="ARBA00022729"/>
    </source>
</evidence>
<dbReference type="PANTHER" id="PTHR22906:SF43">
    <property type="entry name" value="PROPERDIN"/>
    <property type="match status" value="1"/>
</dbReference>
<feature type="signal peptide" evidence="8">
    <location>
        <begin position="1"/>
        <end position="26"/>
    </location>
</feature>
<dbReference type="AlphaFoldDB" id="F0VFL4"/>
<reference evidence="11" key="4">
    <citation type="journal article" date="2015" name="PLoS ONE">
        <title>Comprehensive Evaluation of Toxoplasma gondii VEG and Neospora caninum LIV Genomes with Tachyzoite Stage Transcriptome and Proteome Defines Novel Transcript Features.</title>
        <authorList>
            <person name="Ramaprasad A."/>
            <person name="Mourier T."/>
            <person name="Naeem R."/>
            <person name="Malas T.B."/>
            <person name="Moussa E."/>
            <person name="Panigrahi A."/>
            <person name="Vermont S.J."/>
            <person name="Otto T.D."/>
            <person name="Wastling J."/>
            <person name="Pain A."/>
        </authorList>
    </citation>
    <scope>NUCLEOTIDE SEQUENCE</scope>
    <source>
        <strain evidence="11">Liverpool</strain>
    </source>
</reference>
<dbReference type="OMA" id="DDSDMWM"/>
<feature type="transmembrane region" description="Helical" evidence="7">
    <location>
        <begin position="693"/>
        <end position="718"/>
    </location>
</feature>
<proteinExistence type="predicted"/>
<gene>
    <name evidence="11" type="ORF">BN1204_022970</name>
    <name evidence="10" type="ORF">NCLIV_022970</name>
</gene>
<feature type="compositionally biased region" description="Basic and acidic residues" evidence="6">
    <location>
        <begin position="668"/>
        <end position="688"/>
    </location>
</feature>
<dbReference type="SUPFAM" id="SSF53300">
    <property type="entry name" value="vWA-like"/>
    <property type="match status" value="1"/>
</dbReference>
<dbReference type="Proteomes" id="UP000007494">
    <property type="component" value="Chromosome VIIa"/>
</dbReference>
<dbReference type="Gene3D" id="2.20.100.10">
    <property type="entry name" value="Thrombospondin type-1 (TSP1) repeat"/>
    <property type="match status" value="4"/>
</dbReference>
<keyword evidence="5" id="KW-1015">Disulfide bond</keyword>
<dbReference type="InterPro" id="IPR000884">
    <property type="entry name" value="TSP1_rpt"/>
</dbReference>
<evidence type="ECO:0000313" key="10">
    <source>
        <dbReference type="EMBL" id="CBZ52508.1"/>
    </source>
</evidence>
<evidence type="ECO:0000256" key="1">
    <source>
        <dbReference type="ARBA" id="ARBA00004613"/>
    </source>
</evidence>
<keyword evidence="12" id="KW-1185">Reference proteome</keyword>
<feature type="region of interest" description="Disordered" evidence="6">
    <location>
        <begin position="649"/>
        <end position="690"/>
    </location>
</feature>
<evidence type="ECO:0000256" key="8">
    <source>
        <dbReference type="SAM" id="SignalP"/>
    </source>
</evidence>
<keyword evidence="7" id="KW-0812">Transmembrane</keyword>
<keyword evidence="2" id="KW-0964">Secreted</keyword>
<evidence type="ECO:0000256" key="2">
    <source>
        <dbReference type="ARBA" id="ARBA00022525"/>
    </source>
</evidence>
<reference evidence="10" key="1">
    <citation type="submission" date="2011-02" db="EMBL/GenBank/DDBJ databases">
        <authorList>
            <person name="Aslett M."/>
        </authorList>
    </citation>
    <scope>NUCLEOTIDE SEQUENCE</scope>
    <source>
        <strain evidence="10">Liverpool</strain>
    </source>
</reference>
<evidence type="ECO:0000259" key="9">
    <source>
        <dbReference type="PROSITE" id="PS50234"/>
    </source>
</evidence>
<dbReference type="eggNOG" id="KOG3544">
    <property type="taxonomic scope" value="Eukaryota"/>
</dbReference>
<dbReference type="OrthoDB" id="328969at2759"/>
<dbReference type="GeneID" id="13444588"/>
<dbReference type="PANTHER" id="PTHR22906">
    <property type="entry name" value="PROPERDIN"/>
    <property type="match status" value="1"/>
</dbReference>
<organism evidence="10 12">
    <name type="scientific">Neospora caninum (strain Liverpool)</name>
    <dbReference type="NCBI Taxonomy" id="572307"/>
    <lineage>
        <taxon>Eukaryota</taxon>
        <taxon>Sar</taxon>
        <taxon>Alveolata</taxon>
        <taxon>Apicomplexa</taxon>
        <taxon>Conoidasida</taxon>
        <taxon>Coccidia</taxon>
        <taxon>Eucoccidiorida</taxon>
        <taxon>Eimeriorina</taxon>
        <taxon>Sarcocystidae</taxon>
        <taxon>Neospora</taxon>
    </lineage>
</organism>
<sequence>MGVQREAFFGLMFAFGLCLFPREVAGGRWGLMDIFKREPKATATASDGEDTEGSAITDLMKSGGTIGAAEGCTSQLDICFLVDSSGSIGEAHYEEVKQFLHAFLSKLPIGNDEVNTSLVIFSTTVHPHWSLRANNASDKETAMQDVLTIPYHGGTTNTAAGLQTCNQMLFDYPREERQTVPKLVIAMTDGESDSDFHTVNEAKVIRERGGIITVLSVGMYVNHNECRSMCGCRNDSSPCPLYLQTEWSQLLPSISPILKEVCKTLPKDAVCSEWSEWSPCSATCGVGTQGRTRQQLSPPAPGTPTCPDCIPPMGRSCEEQGGVKENRSCDAGTCSVDAGCGTWGLWSEWSSSCGAATRQRVREGYNQPPPQGDGLLCEQQQPPVERSQTEQAQFAPCVVIPPTPPEWSAWSECTATCGGGTRHRSRNGLPPGTRSADQNTEQKPESNPWPGFDLHEQESCNNSPCPINATCGDFGEWSECSVSCGGGLSQRSRDPWNNDQQHGGKSCMQQYPNGHTEKRSCNAQPCPVDEEPGDWEEWGECNVTCGQGERTRRRGRSVILPQYGGRSIVEQNKSLPENEKILLVETETCSLPPCDASCTFPWSDWSSCEQCEAGTGTQYRNSAVKFDYRNKPCDLPTFQTQSCDCGETVPVPAPPPSEQVTPSAPYDVPERHEEREKNAGDEEPKSESEGVPVAAIAGGIVGGLILLGAAGGGAYYYFGGGKANESLAEMDFDVDSGATKVVMEEEKETLVPVDDDSDMWMGADH</sequence>
<dbReference type="InterPro" id="IPR002035">
    <property type="entry name" value="VWF_A"/>
</dbReference>
<dbReference type="InterPro" id="IPR036383">
    <property type="entry name" value="TSP1_rpt_sf"/>
</dbReference>
<evidence type="ECO:0000313" key="11">
    <source>
        <dbReference type="EMBL" id="CEL66485.1"/>
    </source>
</evidence>
<dbReference type="InterPro" id="IPR036465">
    <property type="entry name" value="vWFA_dom_sf"/>
</dbReference>
<evidence type="ECO:0000256" key="4">
    <source>
        <dbReference type="ARBA" id="ARBA00022737"/>
    </source>
</evidence>
<protein>
    <submittedName>
        <fullName evidence="11">Microneme protein 2, putative</fullName>
    </submittedName>
</protein>
<dbReference type="EMBL" id="LN714481">
    <property type="protein sequence ID" value="CEL66485.1"/>
    <property type="molecule type" value="Genomic_DNA"/>
</dbReference>
<dbReference type="InParanoid" id="F0VFL4"/>
<dbReference type="EMBL" id="FR823388">
    <property type="protein sequence ID" value="CBZ52508.1"/>
    <property type="molecule type" value="Genomic_DNA"/>
</dbReference>
<dbReference type="InterPro" id="IPR052065">
    <property type="entry name" value="Compl_asym_regulator"/>
</dbReference>
<dbReference type="Pfam" id="PF00092">
    <property type="entry name" value="VWA"/>
    <property type="match status" value="1"/>
</dbReference>
<dbReference type="SUPFAM" id="SSF82895">
    <property type="entry name" value="TSP-1 type 1 repeat"/>
    <property type="match status" value="5"/>
</dbReference>
<accession>F0VFL4</accession>
<keyword evidence="3 8" id="KW-0732">Signal</keyword>
<keyword evidence="7" id="KW-1133">Transmembrane helix</keyword>
<keyword evidence="4" id="KW-0677">Repeat</keyword>
<dbReference type="eggNOG" id="KOG4475">
    <property type="taxonomic scope" value="Eukaryota"/>
</dbReference>
<feature type="domain" description="VWFA" evidence="9">
    <location>
        <begin position="77"/>
        <end position="261"/>
    </location>
</feature>
<dbReference type="SMART" id="SM00209">
    <property type="entry name" value="TSP1"/>
    <property type="match status" value="6"/>
</dbReference>
<dbReference type="SMR" id="F0VFL4"/>
<feature type="region of interest" description="Disordered" evidence="6">
    <location>
        <begin position="419"/>
        <end position="455"/>
    </location>
</feature>
<name>F0VFL4_NEOCL</name>
<evidence type="ECO:0000256" key="6">
    <source>
        <dbReference type="SAM" id="MobiDB-lite"/>
    </source>
</evidence>
<reference evidence="12" key="3">
    <citation type="journal article" date="2012" name="PLoS Pathog.">
        <title>Comparative genomics of the apicomplexan parasites Toxoplasma gondii and Neospora caninum: Coccidia differing in host range and transmission strategy.</title>
        <authorList>
            <person name="Reid A.J."/>
            <person name="Vermont S.J."/>
            <person name="Cotton J.A."/>
            <person name="Harris D."/>
            <person name="Hill-Cawthorne G.A."/>
            <person name="Konen-Waisman S."/>
            <person name="Latham S.M."/>
            <person name="Mourier T."/>
            <person name="Norton R."/>
            <person name="Quail M.A."/>
            <person name="Sanders M."/>
            <person name="Shanmugam D."/>
            <person name="Sohal A."/>
            <person name="Wasmuth J.D."/>
            <person name="Brunk B."/>
            <person name="Grigg M.E."/>
            <person name="Howard J.C."/>
            <person name="Parkinson J."/>
            <person name="Roos D.S."/>
            <person name="Trees A.J."/>
            <person name="Berriman M."/>
            <person name="Pain A."/>
            <person name="Wastling J.M."/>
        </authorList>
    </citation>
    <scope>NUCLEOTIDE SEQUENCE [LARGE SCALE GENOMIC DNA]</scope>
    <source>
        <strain evidence="12">Liverpool</strain>
    </source>
</reference>
<reference evidence="10" key="2">
    <citation type="submission" date="2011-03" db="EMBL/GenBank/DDBJ databases">
        <title>Comparative genomics and transcriptomics of Neospora caninum and Toxoplasma gondii.</title>
        <authorList>
            <person name="Reid A.J."/>
            <person name="Sohal A."/>
            <person name="Harris D."/>
            <person name="Quail M."/>
            <person name="Sanders M."/>
            <person name="Berriman M."/>
            <person name="Wastling J.M."/>
            <person name="Pain A."/>
        </authorList>
    </citation>
    <scope>NUCLEOTIDE SEQUENCE</scope>
    <source>
        <strain evidence="10">Liverpool</strain>
    </source>
</reference>
<dbReference type="Pfam" id="PF00090">
    <property type="entry name" value="TSP_1"/>
    <property type="match status" value="5"/>
</dbReference>
<feature type="region of interest" description="Disordered" evidence="6">
    <location>
        <begin position="364"/>
        <end position="389"/>
    </location>
</feature>
<evidence type="ECO:0000256" key="5">
    <source>
        <dbReference type="ARBA" id="ARBA00023157"/>
    </source>
</evidence>
<dbReference type="Gene3D" id="3.40.50.410">
    <property type="entry name" value="von Willebrand factor, type A domain"/>
    <property type="match status" value="1"/>
</dbReference>
<comment type="subcellular location">
    <subcellularLocation>
        <location evidence="1">Secreted</location>
    </subcellularLocation>
</comment>
<evidence type="ECO:0000256" key="7">
    <source>
        <dbReference type="SAM" id="Phobius"/>
    </source>
</evidence>
<dbReference type="SMART" id="SM00327">
    <property type="entry name" value="VWA"/>
    <property type="match status" value="1"/>
</dbReference>
<dbReference type="CDD" id="cd01471">
    <property type="entry name" value="vWA_micronemal_protein"/>
    <property type="match status" value="1"/>
</dbReference>
<dbReference type="PROSITE" id="PS50234">
    <property type="entry name" value="VWFA"/>
    <property type="match status" value="1"/>
</dbReference>
<dbReference type="PROSITE" id="PS50092">
    <property type="entry name" value="TSP1"/>
    <property type="match status" value="2"/>
</dbReference>
<feature type="chain" id="PRO_5007655110" evidence="8">
    <location>
        <begin position="27"/>
        <end position="765"/>
    </location>
</feature>